<dbReference type="KEGG" id="plig:NAG76_14750"/>
<evidence type="ECO:0000259" key="1">
    <source>
        <dbReference type="Pfam" id="PF08722"/>
    </source>
</evidence>
<feature type="domain" description="TnsA endonuclease N-terminal" evidence="1">
    <location>
        <begin position="47"/>
        <end position="123"/>
    </location>
</feature>
<accession>A0A9J6ZAN3</accession>
<dbReference type="InterPro" id="IPR014833">
    <property type="entry name" value="TnsA_N"/>
</dbReference>
<dbReference type="Gene3D" id="3.40.1350.10">
    <property type="match status" value="1"/>
</dbReference>
<dbReference type="SUPFAM" id="SSF52980">
    <property type="entry name" value="Restriction endonuclease-like"/>
    <property type="match status" value="1"/>
</dbReference>
<dbReference type="InterPro" id="IPR011335">
    <property type="entry name" value="Restrct_endonuc-II-like"/>
</dbReference>
<dbReference type="EMBL" id="CP097899">
    <property type="protein sequence ID" value="URN93095.1"/>
    <property type="molecule type" value="Genomic_DNA"/>
</dbReference>
<sequence>MKKQPARRIKPIKGRHYRWKIPLLKNNCMIHCESRLERNFVRLLDFDRDVLQVESQPVGLLYYYKGKNRKYYPDFKVITSDGHVRIIEVKPKSMTQKPENVIKFIIGRMYCELQGWDYHIVTEEQIFRGYFQENLDKLRAMGQEWTEFNDLVYVLHTLQNTGSSTLEMLQSNCNDLDESTFYKCIYKLIYHQKVYTELITEELGEETMVSIQNEEVN</sequence>
<organism evidence="2 3">
    <name type="scientific">Candidatus Pristimantibacillus lignocellulolyticus</name>
    <dbReference type="NCBI Taxonomy" id="2994561"/>
    <lineage>
        <taxon>Bacteria</taxon>
        <taxon>Bacillati</taxon>
        <taxon>Bacillota</taxon>
        <taxon>Bacilli</taxon>
        <taxon>Bacillales</taxon>
        <taxon>Paenibacillaceae</taxon>
        <taxon>Candidatus Pristimantibacillus</taxon>
    </lineage>
</organism>
<dbReference type="GO" id="GO:0003676">
    <property type="term" value="F:nucleic acid binding"/>
    <property type="evidence" value="ECO:0007669"/>
    <property type="project" value="InterPro"/>
</dbReference>
<dbReference type="GO" id="GO:0004519">
    <property type="term" value="F:endonuclease activity"/>
    <property type="evidence" value="ECO:0007669"/>
    <property type="project" value="UniProtKB-KW"/>
</dbReference>
<keyword evidence="2" id="KW-0378">Hydrolase</keyword>
<dbReference type="AlphaFoldDB" id="A0A9J6ZAN3"/>
<name>A0A9J6ZAN3_9BACL</name>
<evidence type="ECO:0000313" key="3">
    <source>
        <dbReference type="Proteomes" id="UP001056756"/>
    </source>
</evidence>
<gene>
    <name evidence="2" type="ORF">NAG76_14750</name>
</gene>
<dbReference type="Proteomes" id="UP001056756">
    <property type="component" value="Chromosome"/>
</dbReference>
<protein>
    <submittedName>
        <fullName evidence="2">TnsA endonuclease N-terminal domain-containing protein</fullName>
    </submittedName>
</protein>
<dbReference type="InterPro" id="IPR011856">
    <property type="entry name" value="tRNA_endonuc-like_dom_sf"/>
</dbReference>
<dbReference type="Pfam" id="PF08722">
    <property type="entry name" value="Tn7_TnsA-like_N"/>
    <property type="match status" value="1"/>
</dbReference>
<evidence type="ECO:0000313" key="2">
    <source>
        <dbReference type="EMBL" id="URN93095.1"/>
    </source>
</evidence>
<keyword evidence="2" id="KW-0255">Endonuclease</keyword>
<reference evidence="2" key="1">
    <citation type="submission" date="2022-05" db="EMBL/GenBank/DDBJ databases">
        <title>Novel bacterial taxa in a minimal lignocellulolytic consortium and its capacity to transform plastics disclosed by genome-resolved metagenomics.</title>
        <authorList>
            <person name="Rodriguez C.A.D."/>
            <person name="Diaz-Garcia L."/>
            <person name="Herrera K."/>
            <person name="Tarazona N.A."/>
            <person name="Sproer C."/>
            <person name="Overmann J."/>
            <person name="Jimenez D.J."/>
        </authorList>
    </citation>
    <scope>NUCLEOTIDE SEQUENCE</scope>
    <source>
        <strain evidence="2">MAG5</strain>
    </source>
</reference>
<proteinExistence type="predicted"/>
<keyword evidence="2" id="KW-0540">Nuclease</keyword>